<dbReference type="PROSITE" id="PS50073">
    <property type="entry name" value="COPPER_FIST_2"/>
    <property type="match status" value="1"/>
</dbReference>
<dbReference type="SUPFAM" id="SSF57879">
    <property type="entry name" value="Zinc domain conserved in yeast copper-regulated transcription factors"/>
    <property type="match status" value="1"/>
</dbReference>
<comment type="subcellular location">
    <subcellularLocation>
        <location evidence="1">Nucleus</location>
    </subcellularLocation>
</comment>
<dbReference type="InterPro" id="IPR036395">
    <property type="entry name" value="Cu_fist_DNA-bd_dom_sf"/>
</dbReference>
<dbReference type="GO" id="GO:0000978">
    <property type="term" value="F:RNA polymerase II cis-regulatory region sequence-specific DNA binding"/>
    <property type="evidence" value="ECO:0007669"/>
    <property type="project" value="TreeGrafter"/>
</dbReference>
<evidence type="ECO:0000256" key="4">
    <source>
        <dbReference type="ARBA" id="ARBA00023008"/>
    </source>
</evidence>
<accession>B9WJL9</accession>
<evidence type="ECO:0000259" key="8">
    <source>
        <dbReference type="PROSITE" id="PS50073"/>
    </source>
</evidence>
<keyword evidence="4" id="KW-0186">Copper</keyword>
<evidence type="ECO:0000256" key="6">
    <source>
        <dbReference type="ARBA" id="ARBA00023163"/>
    </source>
</evidence>
<dbReference type="InterPro" id="IPR001083">
    <property type="entry name" value="Cu_fist_DNA-bd_dom"/>
</dbReference>
<evidence type="ECO:0000256" key="7">
    <source>
        <dbReference type="ARBA" id="ARBA00023242"/>
    </source>
</evidence>
<keyword evidence="5" id="KW-0805">Transcription regulation</keyword>
<dbReference type="GO" id="GO:0005634">
    <property type="term" value="C:nucleus"/>
    <property type="evidence" value="ECO:0007669"/>
    <property type="project" value="UniProtKB-SubCell"/>
</dbReference>
<organism evidence="10 11">
    <name type="scientific">Candida dubliniensis (strain CD36 / ATCC MYA-646 / CBS 7987 / NCPF 3949 / NRRL Y-17841)</name>
    <name type="common">Yeast</name>
    <dbReference type="NCBI Taxonomy" id="573826"/>
    <lineage>
        <taxon>Eukaryota</taxon>
        <taxon>Fungi</taxon>
        <taxon>Dikarya</taxon>
        <taxon>Ascomycota</taxon>
        <taxon>Saccharomycotina</taxon>
        <taxon>Pichiomycetes</taxon>
        <taxon>Debaryomycetaceae</taxon>
        <taxon>Candida/Lodderomyces clade</taxon>
        <taxon>Candida</taxon>
    </lineage>
</organism>
<dbReference type="GO" id="GO:0000981">
    <property type="term" value="F:DNA-binding transcription factor activity, RNA polymerase II-specific"/>
    <property type="evidence" value="ECO:0007669"/>
    <property type="project" value="TreeGrafter"/>
</dbReference>
<evidence type="ECO:0000313" key="11">
    <source>
        <dbReference type="Proteomes" id="UP000002605"/>
    </source>
</evidence>
<evidence type="ECO:0000256" key="1">
    <source>
        <dbReference type="ARBA" id="ARBA00004123"/>
    </source>
</evidence>
<dbReference type="RefSeq" id="XP_002421234.1">
    <property type="nucleotide sequence ID" value="XM_002421189.1"/>
</dbReference>
<evidence type="ECO:0000313" key="9">
    <source>
        <dbReference type="CGD" id="CAL0000171239"/>
    </source>
</evidence>
<dbReference type="HOGENOM" id="CLU_031396_0_0_1"/>
<dbReference type="eggNOG" id="ENOG502QQ0T">
    <property type="taxonomic scope" value="Eukaryota"/>
</dbReference>
<dbReference type="SMART" id="SM01090">
    <property type="entry name" value="Copper-fist"/>
    <property type="match status" value="1"/>
</dbReference>
<keyword evidence="3" id="KW-0862">Zinc</keyword>
<dbReference type="FunFam" id="3.90.430.10:FF:000001">
    <property type="entry name" value="Copper fist DNA-binding protein"/>
    <property type="match status" value="1"/>
</dbReference>
<dbReference type="KEGG" id="cdu:CD36_70140"/>
<evidence type="ECO:0000256" key="3">
    <source>
        <dbReference type="ARBA" id="ARBA00022833"/>
    </source>
</evidence>
<dbReference type="Pfam" id="PF00649">
    <property type="entry name" value="Copper-fist"/>
    <property type="match status" value="1"/>
</dbReference>
<evidence type="ECO:0000313" key="10">
    <source>
        <dbReference type="EMBL" id="CAX40566.1"/>
    </source>
</evidence>
<dbReference type="PANTHER" id="PTHR28088:SF5">
    <property type="entry name" value="TRANSCRIPTIONAL ACTIVATOR HAA1-RELATED"/>
    <property type="match status" value="1"/>
</dbReference>
<gene>
    <name evidence="9" type="ordered locus">Cd36_70140</name>
    <name evidence="10" type="ORF">CD36_70140</name>
</gene>
<dbReference type="InterPro" id="IPR051763">
    <property type="entry name" value="Copper_Homeo_Regul"/>
</dbReference>
<keyword evidence="7" id="KW-0539">Nucleus</keyword>
<dbReference type="OrthoDB" id="5600085at2759"/>
<dbReference type="SMART" id="SM00412">
    <property type="entry name" value="Cu_FIST"/>
    <property type="match status" value="1"/>
</dbReference>
<dbReference type="CGD" id="CAL0000171239">
    <property type="gene designation" value="Cd36_70140"/>
</dbReference>
<dbReference type="PANTHER" id="PTHR28088">
    <property type="entry name" value="TRANSCRIPTIONAL ACTIVATOR HAA1-RELATED"/>
    <property type="match status" value="1"/>
</dbReference>
<keyword evidence="2" id="KW-0479">Metal-binding</keyword>
<dbReference type="GO" id="GO:0045944">
    <property type="term" value="P:positive regulation of transcription by RNA polymerase II"/>
    <property type="evidence" value="ECO:0007669"/>
    <property type="project" value="TreeGrafter"/>
</dbReference>
<dbReference type="Gene3D" id="3.90.430.10">
    <property type="entry name" value="Copper fist DNA-binding domain"/>
    <property type="match status" value="1"/>
</dbReference>
<protein>
    <submittedName>
        <fullName evidence="10">Transcriptional activator, putative</fullName>
    </submittedName>
</protein>
<sequence length="428" mass="47401">MILIDDIKYACMECVRGHRSSSCKHHERPLLQVRSKGRPGVYANGNPNHRVAIFAEEIAKSNSSSTTSTKKCKSEPIIVLKASSKQVIDCSSGVIIGPYDETKTQPSTVERNTPSPPIISSESFINVSACCTPKISKGKSCGCCNNKRKAVNKSKILQNYIKSRLNHKINDKETLVFVNKSKTTSKSQKEDHQIYGVVPVPSCSIPGTCCCDDACSCPGCMVHGNSKYKLSFPSSKQPVTETVNHAANPFENEEKVIFNSLPQTDKSDLFFNTGPNIPQTDTSNECSCPPNACDCTNCETHGILNGFRLDDYFKDQGKLMNILDFNFSELLGSTPDQPIPTEFMQPTPENAFLTSLPLENSFIQSQTKELSTQPPMLPLDAHISCNELEQLETEQLCEKKQTKWDNHRDTLEDVSYTRVSSCCSKKTN</sequence>
<evidence type="ECO:0000256" key="5">
    <source>
        <dbReference type="ARBA" id="ARBA00023015"/>
    </source>
</evidence>
<evidence type="ECO:0000256" key="2">
    <source>
        <dbReference type="ARBA" id="ARBA00022723"/>
    </source>
</evidence>
<dbReference type="GO" id="GO:0006879">
    <property type="term" value="P:intracellular iron ion homeostasis"/>
    <property type="evidence" value="ECO:0007669"/>
    <property type="project" value="TreeGrafter"/>
</dbReference>
<dbReference type="GeneID" id="8049126"/>
<name>B9WJL9_CANDC</name>
<dbReference type="AlphaFoldDB" id="B9WJL9"/>
<reference evidence="10 11" key="1">
    <citation type="journal article" date="2009" name="Genome Res.">
        <title>Comparative genomics of the fungal pathogens Candida dubliniensis and Candida albicans.</title>
        <authorList>
            <person name="Jackson A.P."/>
            <person name="Gamble J.A."/>
            <person name="Yeomans T."/>
            <person name="Moran G.P."/>
            <person name="Saunders D."/>
            <person name="Harris D."/>
            <person name="Aslett M."/>
            <person name="Barrell J.F."/>
            <person name="Butler G."/>
            <person name="Citiulo F."/>
            <person name="Coleman D.C."/>
            <person name="de Groot P.W.J."/>
            <person name="Goodwin T.J."/>
            <person name="Quail M.A."/>
            <person name="McQuillan J."/>
            <person name="Munro C.A."/>
            <person name="Pain A."/>
            <person name="Poulter R.T."/>
            <person name="Rajandream M.A."/>
            <person name="Renauld H."/>
            <person name="Spiering M.J."/>
            <person name="Tivey A."/>
            <person name="Gow N.A.R."/>
            <person name="Barrell B."/>
            <person name="Sullivan D.J."/>
            <person name="Berriman M."/>
        </authorList>
    </citation>
    <scope>NUCLEOTIDE SEQUENCE [LARGE SCALE GENOMIC DNA]</scope>
    <source>
        <strain evidence="11">CD36 / ATCC MYA-646 / CBS 7987 / NCPF 3949 / NRRL Y-17841</strain>
    </source>
</reference>
<dbReference type="GO" id="GO:0006878">
    <property type="term" value="P:intracellular copper ion homeostasis"/>
    <property type="evidence" value="ECO:0007669"/>
    <property type="project" value="TreeGrafter"/>
</dbReference>
<feature type="domain" description="Copper-fist" evidence="8">
    <location>
        <begin position="1"/>
        <end position="40"/>
    </location>
</feature>
<dbReference type="PRINTS" id="PR00617">
    <property type="entry name" value="COPPERFIST"/>
</dbReference>
<proteinExistence type="predicted"/>
<dbReference type="VEuPathDB" id="FungiDB:CD36_70140"/>
<dbReference type="Proteomes" id="UP000002605">
    <property type="component" value="Chromosome 7"/>
</dbReference>
<keyword evidence="11" id="KW-1185">Reference proteome</keyword>
<dbReference type="EMBL" id="FM992694">
    <property type="protein sequence ID" value="CAX40566.1"/>
    <property type="molecule type" value="Genomic_DNA"/>
</dbReference>
<keyword evidence="6" id="KW-0804">Transcription</keyword>
<dbReference type="GO" id="GO:0005507">
    <property type="term" value="F:copper ion binding"/>
    <property type="evidence" value="ECO:0007669"/>
    <property type="project" value="InterPro"/>
</dbReference>